<dbReference type="InterPro" id="IPR003593">
    <property type="entry name" value="AAA+_ATPase"/>
</dbReference>
<dbReference type="FunFam" id="3.40.50.300:FF:000230">
    <property type="entry name" value="Lipoprotein-releasing system ATP-binding protein LolD"/>
    <property type="match status" value="1"/>
</dbReference>
<comment type="similarity">
    <text evidence="1">Belongs to the ABC transporter superfamily.</text>
</comment>
<dbReference type="PANTHER" id="PTHR24220:SF689">
    <property type="entry name" value="LIPOPROTEIN-RELEASING SYSTEM ATP-BINDING PROTEIN LOLD"/>
    <property type="match status" value="1"/>
</dbReference>
<dbReference type="GO" id="GO:0005524">
    <property type="term" value="F:ATP binding"/>
    <property type="evidence" value="ECO:0007669"/>
    <property type="project" value="UniProtKB-KW"/>
</dbReference>
<feature type="domain" description="ABC transporter" evidence="8">
    <location>
        <begin position="12"/>
        <end position="241"/>
    </location>
</feature>
<keyword evidence="7" id="KW-0472">Membrane</keyword>
<dbReference type="InterPro" id="IPR017911">
    <property type="entry name" value="MacB-like_ATP-bd"/>
</dbReference>
<feature type="non-terminal residue" evidence="9">
    <location>
        <position position="1"/>
    </location>
</feature>
<evidence type="ECO:0000256" key="6">
    <source>
        <dbReference type="ARBA" id="ARBA00022967"/>
    </source>
</evidence>
<dbReference type="PANTHER" id="PTHR24220">
    <property type="entry name" value="IMPORT ATP-BINDING PROTEIN"/>
    <property type="match status" value="1"/>
</dbReference>
<accession>A0A0F9AC22</accession>
<gene>
    <name evidence="9" type="ORF">LCGC14_2930860</name>
</gene>
<dbReference type="PROSITE" id="PS50893">
    <property type="entry name" value="ABC_TRANSPORTER_2"/>
    <property type="match status" value="1"/>
</dbReference>
<dbReference type="InterPro" id="IPR015854">
    <property type="entry name" value="ABC_transpr_LolD-like"/>
</dbReference>
<dbReference type="Pfam" id="PF00005">
    <property type="entry name" value="ABC_tran"/>
    <property type="match status" value="1"/>
</dbReference>
<dbReference type="InterPro" id="IPR003439">
    <property type="entry name" value="ABC_transporter-like_ATP-bd"/>
</dbReference>
<dbReference type="SMART" id="SM00382">
    <property type="entry name" value="AAA"/>
    <property type="match status" value="1"/>
</dbReference>
<organism evidence="9">
    <name type="scientific">marine sediment metagenome</name>
    <dbReference type="NCBI Taxonomy" id="412755"/>
    <lineage>
        <taxon>unclassified sequences</taxon>
        <taxon>metagenomes</taxon>
        <taxon>ecological metagenomes</taxon>
    </lineage>
</organism>
<name>A0A0F9AC22_9ZZZZ</name>
<evidence type="ECO:0000256" key="7">
    <source>
        <dbReference type="ARBA" id="ARBA00023136"/>
    </source>
</evidence>
<comment type="caution">
    <text evidence="9">The sequence shown here is derived from an EMBL/GenBank/DDBJ whole genome shotgun (WGS) entry which is preliminary data.</text>
</comment>
<reference evidence="9" key="1">
    <citation type="journal article" date="2015" name="Nature">
        <title>Complex archaea that bridge the gap between prokaryotes and eukaryotes.</title>
        <authorList>
            <person name="Spang A."/>
            <person name="Saw J.H."/>
            <person name="Jorgensen S.L."/>
            <person name="Zaremba-Niedzwiedzka K."/>
            <person name="Martijn J."/>
            <person name="Lind A.E."/>
            <person name="van Eijk R."/>
            <person name="Schleper C."/>
            <person name="Guy L."/>
            <person name="Ettema T.J."/>
        </authorList>
    </citation>
    <scope>NUCLEOTIDE SEQUENCE</scope>
</reference>
<evidence type="ECO:0000256" key="3">
    <source>
        <dbReference type="ARBA" id="ARBA00022475"/>
    </source>
</evidence>
<dbReference type="InterPro" id="IPR027417">
    <property type="entry name" value="P-loop_NTPase"/>
</dbReference>
<dbReference type="SUPFAM" id="SSF52540">
    <property type="entry name" value="P-loop containing nucleoside triphosphate hydrolases"/>
    <property type="match status" value="1"/>
</dbReference>
<proteinExistence type="inferred from homology"/>
<evidence type="ECO:0000313" key="9">
    <source>
        <dbReference type="EMBL" id="KKK69756.1"/>
    </source>
</evidence>
<evidence type="ECO:0000256" key="2">
    <source>
        <dbReference type="ARBA" id="ARBA00022448"/>
    </source>
</evidence>
<dbReference type="EMBL" id="LAZR01058500">
    <property type="protein sequence ID" value="KKK69756.1"/>
    <property type="molecule type" value="Genomic_DNA"/>
</dbReference>
<dbReference type="Gene3D" id="3.40.50.300">
    <property type="entry name" value="P-loop containing nucleotide triphosphate hydrolases"/>
    <property type="match status" value="1"/>
</dbReference>
<evidence type="ECO:0000256" key="1">
    <source>
        <dbReference type="ARBA" id="ARBA00005417"/>
    </source>
</evidence>
<dbReference type="GO" id="GO:0005886">
    <property type="term" value="C:plasma membrane"/>
    <property type="evidence" value="ECO:0007669"/>
    <property type="project" value="TreeGrafter"/>
</dbReference>
<evidence type="ECO:0000256" key="5">
    <source>
        <dbReference type="ARBA" id="ARBA00022840"/>
    </source>
</evidence>
<keyword evidence="4" id="KW-0547">Nucleotide-binding</keyword>
<dbReference type="GO" id="GO:0022857">
    <property type="term" value="F:transmembrane transporter activity"/>
    <property type="evidence" value="ECO:0007669"/>
    <property type="project" value="TreeGrafter"/>
</dbReference>
<keyword evidence="6" id="KW-1278">Translocase</keyword>
<keyword evidence="2" id="KW-0813">Transport</keyword>
<dbReference type="PROSITE" id="PS00211">
    <property type="entry name" value="ABC_TRANSPORTER_1"/>
    <property type="match status" value="1"/>
</dbReference>
<dbReference type="AlphaFoldDB" id="A0A0F9AC22"/>
<dbReference type="InterPro" id="IPR017871">
    <property type="entry name" value="ABC_transporter-like_CS"/>
</dbReference>
<evidence type="ECO:0000259" key="8">
    <source>
        <dbReference type="PROSITE" id="PS50893"/>
    </source>
</evidence>
<sequence length="241" mass="27133">VTLEATKMDDIIVAENLYKTYYRNGQAIPVLKGVNLKVKEGEIISIIGPSGVGKSTLLHLLGALDRPTKGKVFLDKEEIYNLNDGELATLRNRRIGFLFQFHHLLSEFTALENVMMPGLINSDIKYQISDIRKRAREILEEMGLGKRLDHRPCELSGGEQQRVALARALVNEPDVIIADEPTGNLDRKTAEAIHSLLWKLNKERGKTLILATHNEELARRAKRMVRLVDGTVVATKAQNYR</sequence>
<dbReference type="CDD" id="cd03255">
    <property type="entry name" value="ABC_MJ0796_LolCDE_FtsE"/>
    <property type="match status" value="1"/>
</dbReference>
<protein>
    <recommendedName>
        <fullName evidence="8">ABC transporter domain-containing protein</fullName>
    </recommendedName>
</protein>
<evidence type="ECO:0000256" key="4">
    <source>
        <dbReference type="ARBA" id="ARBA00022741"/>
    </source>
</evidence>
<dbReference type="GO" id="GO:0016887">
    <property type="term" value="F:ATP hydrolysis activity"/>
    <property type="evidence" value="ECO:0007669"/>
    <property type="project" value="InterPro"/>
</dbReference>
<keyword evidence="3" id="KW-1003">Cell membrane</keyword>
<keyword evidence="5" id="KW-0067">ATP-binding</keyword>